<keyword evidence="2" id="KW-1185">Reference proteome</keyword>
<gene>
    <name evidence="1" type="ORF">SVIO_048370</name>
</gene>
<comment type="caution">
    <text evidence="1">The sequence shown here is derived from an EMBL/GenBank/DDBJ whole genome shotgun (WGS) entry which is preliminary data.</text>
</comment>
<proteinExistence type="predicted"/>
<reference evidence="1 2" key="1">
    <citation type="journal article" date="2020" name="Int. J. Syst. Evol. Microbiol.">
        <title>Reclassification of Streptomyces castelarensis and Streptomyces sporoclivatus as later heterotypic synonyms of Streptomyces antimycoticus.</title>
        <authorList>
            <person name="Komaki H."/>
            <person name="Tamura T."/>
        </authorList>
    </citation>
    <scope>NUCLEOTIDE SEQUENCE [LARGE SCALE GENOMIC DNA]</scope>
    <source>
        <strain evidence="1 2">NBRC 13459</strain>
    </source>
</reference>
<sequence>MRPVRGMANAAKERQHERAYRPIHEAVAAEVILRHRSPSDSRYLKVRTGTRCRARTRPACVPVCNADTPTLQLPRIPAEGRFPIAWDTDPVPLYVLRHERQRASGISR</sequence>
<evidence type="ECO:0000313" key="1">
    <source>
        <dbReference type="EMBL" id="GDY54214.1"/>
    </source>
</evidence>
<dbReference type="AlphaFoldDB" id="A0A4D4L193"/>
<evidence type="ECO:0000313" key="2">
    <source>
        <dbReference type="Proteomes" id="UP000301309"/>
    </source>
</evidence>
<dbReference type="Proteomes" id="UP000301309">
    <property type="component" value="Unassembled WGS sequence"/>
</dbReference>
<organism evidence="1 2">
    <name type="scientific">Streptomyces violaceusniger</name>
    <dbReference type="NCBI Taxonomy" id="68280"/>
    <lineage>
        <taxon>Bacteria</taxon>
        <taxon>Bacillati</taxon>
        <taxon>Actinomycetota</taxon>
        <taxon>Actinomycetes</taxon>
        <taxon>Kitasatosporales</taxon>
        <taxon>Streptomycetaceae</taxon>
        <taxon>Streptomyces</taxon>
        <taxon>Streptomyces violaceusniger group</taxon>
    </lineage>
</organism>
<dbReference type="EMBL" id="BJHW01000001">
    <property type="protein sequence ID" value="GDY54214.1"/>
    <property type="molecule type" value="Genomic_DNA"/>
</dbReference>
<accession>A0A4D4L193</accession>
<protein>
    <submittedName>
        <fullName evidence="1">Uncharacterized protein</fullName>
    </submittedName>
</protein>
<name>A0A4D4L193_STRVO</name>